<dbReference type="PANTHER" id="PTHR12979">
    <property type="entry name" value="CCR4-NOT TRANSCRIPTION COMPLEX SUBUNIT 10"/>
    <property type="match status" value="1"/>
</dbReference>
<protein>
    <submittedName>
        <fullName evidence="2">Uncharacterized protein</fullName>
    </submittedName>
</protein>
<gene>
    <name evidence="2" type="ORF">ZIOFF_026564</name>
</gene>
<name>A0A8J5H4Y3_ZINOF</name>
<keyword evidence="3" id="KW-1185">Reference proteome</keyword>
<feature type="region of interest" description="Disordered" evidence="1">
    <location>
        <begin position="235"/>
        <end position="257"/>
    </location>
</feature>
<accession>A0A8J5H4Y3</accession>
<dbReference type="PANTHER" id="PTHR12979:SF5">
    <property type="entry name" value="CCR4-NOT TRANSCRIPTION COMPLEX SUBUNIT 10"/>
    <property type="match status" value="1"/>
</dbReference>
<dbReference type="GO" id="GO:0006402">
    <property type="term" value="P:mRNA catabolic process"/>
    <property type="evidence" value="ECO:0007669"/>
    <property type="project" value="TreeGrafter"/>
</dbReference>
<dbReference type="InterPro" id="IPR039740">
    <property type="entry name" value="CNOT10"/>
</dbReference>
<dbReference type="Proteomes" id="UP000734854">
    <property type="component" value="Unassembled WGS sequence"/>
</dbReference>
<dbReference type="GO" id="GO:0017148">
    <property type="term" value="P:negative regulation of translation"/>
    <property type="evidence" value="ECO:0007669"/>
    <property type="project" value="TreeGrafter"/>
</dbReference>
<reference evidence="2 3" key="1">
    <citation type="submission" date="2020-08" db="EMBL/GenBank/DDBJ databases">
        <title>Plant Genome Project.</title>
        <authorList>
            <person name="Zhang R.-G."/>
        </authorList>
    </citation>
    <scope>NUCLEOTIDE SEQUENCE [LARGE SCALE GENOMIC DNA]</scope>
    <source>
        <tissue evidence="2">Rhizome</tissue>
    </source>
</reference>
<organism evidence="2 3">
    <name type="scientific">Zingiber officinale</name>
    <name type="common">Ginger</name>
    <name type="synonym">Amomum zingiber</name>
    <dbReference type="NCBI Taxonomy" id="94328"/>
    <lineage>
        <taxon>Eukaryota</taxon>
        <taxon>Viridiplantae</taxon>
        <taxon>Streptophyta</taxon>
        <taxon>Embryophyta</taxon>
        <taxon>Tracheophyta</taxon>
        <taxon>Spermatophyta</taxon>
        <taxon>Magnoliopsida</taxon>
        <taxon>Liliopsida</taxon>
        <taxon>Zingiberales</taxon>
        <taxon>Zingiberaceae</taxon>
        <taxon>Zingiber</taxon>
    </lineage>
</organism>
<evidence type="ECO:0000313" key="2">
    <source>
        <dbReference type="EMBL" id="KAG6516116.1"/>
    </source>
</evidence>
<dbReference type="AlphaFoldDB" id="A0A8J5H4Y3"/>
<evidence type="ECO:0000256" key="1">
    <source>
        <dbReference type="SAM" id="MobiDB-lite"/>
    </source>
</evidence>
<dbReference type="EMBL" id="JACMSC010000007">
    <property type="protein sequence ID" value="KAG6516116.1"/>
    <property type="molecule type" value="Genomic_DNA"/>
</dbReference>
<sequence>MIIKDLLASPSAAAALAETTDGPANDEGNLFDAKGLAKEAAFLFQNRRFQECVEILSQIFDKKRGDAKREELAHTFVDQIDSENSCLGYMVSGSKANSASIHQSAAINSSRVAIILYHIPEYTQSLFVLKKLFQNIEPIEEQIALRVCLLLLDVALACEDILQFTNLKYSRVEIDEVRYKFSIFSFPLLPTGIADFPFPLPSVSVERDRHQPQRRLSAVVWEIPLRASRSIGQRSSSVDSTGEAFSRPATARRRAKTKAMPRSSRVVLVSDLDLGALELVLVSIEIYSMRGVNFEFSARIVVLLDCFASELNSICGFEFLLDCEARQIVPDCSVVVVTVFLID</sequence>
<evidence type="ECO:0000313" key="3">
    <source>
        <dbReference type="Proteomes" id="UP000734854"/>
    </source>
</evidence>
<proteinExistence type="predicted"/>
<comment type="caution">
    <text evidence="2">The sequence shown here is derived from an EMBL/GenBank/DDBJ whole genome shotgun (WGS) entry which is preliminary data.</text>
</comment>
<dbReference type="GO" id="GO:0030014">
    <property type="term" value="C:CCR4-NOT complex"/>
    <property type="evidence" value="ECO:0007669"/>
    <property type="project" value="InterPro"/>
</dbReference>